<name>A0A9P1DKE6_9DINO</name>
<comment type="caution">
    <text evidence="3">The sequence shown here is derived from an EMBL/GenBank/DDBJ whole genome shotgun (WGS) entry which is preliminary data.</text>
</comment>
<evidence type="ECO:0000313" key="3">
    <source>
        <dbReference type="EMBL" id="CAI4011781.1"/>
    </source>
</evidence>
<feature type="transmembrane region" description="Helical" evidence="2">
    <location>
        <begin position="104"/>
        <end position="131"/>
    </location>
</feature>
<feature type="transmembrane region" description="Helical" evidence="2">
    <location>
        <begin position="366"/>
        <end position="385"/>
    </location>
</feature>
<dbReference type="AlphaFoldDB" id="A0A9P1DKE6"/>
<reference evidence="4" key="2">
    <citation type="submission" date="2024-04" db="EMBL/GenBank/DDBJ databases">
        <authorList>
            <person name="Chen Y."/>
            <person name="Shah S."/>
            <person name="Dougan E. K."/>
            <person name="Thang M."/>
            <person name="Chan C."/>
        </authorList>
    </citation>
    <scope>NUCLEOTIDE SEQUENCE [LARGE SCALE GENOMIC DNA]</scope>
</reference>
<feature type="transmembrane region" description="Helical" evidence="2">
    <location>
        <begin position="313"/>
        <end position="335"/>
    </location>
</feature>
<dbReference type="EMBL" id="CAMXCT030005224">
    <property type="protein sequence ID" value="CAL4799093.1"/>
    <property type="molecule type" value="Genomic_DNA"/>
</dbReference>
<reference evidence="3" key="1">
    <citation type="submission" date="2022-10" db="EMBL/GenBank/DDBJ databases">
        <authorList>
            <person name="Chen Y."/>
            <person name="Dougan E. K."/>
            <person name="Chan C."/>
            <person name="Rhodes N."/>
            <person name="Thang M."/>
        </authorList>
    </citation>
    <scope>NUCLEOTIDE SEQUENCE</scope>
</reference>
<feature type="transmembrane region" description="Helical" evidence="2">
    <location>
        <begin position="152"/>
        <end position="172"/>
    </location>
</feature>
<dbReference type="GO" id="GO:0004386">
    <property type="term" value="F:helicase activity"/>
    <property type="evidence" value="ECO:0007669"/>
    <property type="project" value="UniProtKB-KW"/>
</dbReference>
<dbReference type="Pfam" id="PF04403">
    <property type="entry name" value="PqiA"/>
    <property type="match status" value="1"/>
</dbReference>
<feature type="transmembrane region" description="Helical" evidence="2">
    <location>
        <begin position="53"/>
        <end position="84"/>
    </location>
</feature>
<keyword evidence="5" id="KW-0547">Nucleotide-binding</keyword>
<dbReference type="EMBL" id="CAMXCT010005224">
    <property type="protein sequence ID" value="CAI4011781.1"/>
    <property type="molecule type" value="Genomic_DNA"/>
</dbReference>
<dbReference type="OrthoDB" id="5600252at2759"/>
<gene>
    <name evidence="3" type="ORF">C1SCF055_LOCUS36910</name>
</gene>
<accession>A0A9P1DKE6</accession>
<evidence type="ECO:0000256" key="1">
    <source>
        <dbReference type="SAM" id="MobiDB-lite"/>
    </source>
</evidence>
<feature type="region of interest" description="Disordered" evidence="1">
    <location>
        <begin position="435"/>
        <end position="464"/>
    </location>
</feature>
<dbReference type="InterPro" id="IPR007498">
    <property type="entry name" value="PqiA-like"/>
</dbReference>
<keyword evidence="5" id="KW-0378">Hydrolase</keyword>
<keyword evidence="6" id="KW-1185">Reference proteome</keyword>
<keyword evidence="2" id="KW-1133">Transmembrane helix</keyword>
<evidence type="ECO:0000256" key="2">
    <source>
        <dbReference type="SAM" id="Phobius"/>
    </source>
</evidence>
<keyword evidence="5" id="KW-0067">ATP-binding</keyword>
<protein>
    <submittedName>
        <fullName evidence="5">ATP-dependent RNA helicase A</fullName>
    </submittedName>
</protein>
<keyword evidence="2" id="KW-0472">Membrane</keyword>
<keyword evidence="5" id="KW-0347">Helicase</keyword>
<evidence type="ECO:0000313" key="5">
    <source>
        <dbReference type="EMBL" id="CAL4799093.1"/>
    </source>
</evidence>
<feature type="transmembrane region" description="Helical" evidence="2">
    <location>
        <begin position="12"/>
        <end position="33"/>
    </location>
</feature>
<proteinExistence type="predicted"/>
<keyword evidence="2" id="KW-0812">Transmembrane</keyword>
<sequence length="464" mass="51108">MGLTLEGNPQDVINRIAVILAVSLIVVVVAALCHDRRQNITEIKRSRPATWVLALLICSYLLLIPALFATLFNMTIGAVDALVLEDASDSTIEFIHLLGDTGSWLGAVLVAIFALVVPLVKIILLVLGEFWRCSKDPRRIQVARMCIRFVQIISKWACPDIIAYIFLFYLVRHLNRPPINGLFSLDVGFTCYTLFCWGSTISSLGVHLPALNEEMKAASKEPWPLRVFGRKGTAVAMFVIQLVFVVCFVLGQYWSCLGLRLDQNILANNGLPQWQIDVMVNLHVAEHAKADVTIFQCIDMLLKTQAECFDANAILSIIMLAVFVLGLTLLDMMVLSVASFQILSSPENSEDNRCNLITLTKHLKKLAMLDVLILGIVVVVLSGSVYKKQGLVLSPGWGLLALGGAELMHYLAYALVRSFANAKVMTVTMDVTEDKTAPKEVSEMSTTIPSDQDSEKSTDGNVPI</sequence>
<organism evidence="3">
    <name type="scientific">Cladocopium goreaui</name>
    <dbReference type="NCBI Taxonomy" id="2562237"/>
    <lineage>
        <taxon>Eukaryota</taxon>
        <taxon>Sar</taxon>
        <taxon>Alveolata</taxon>
        <taxon>Dinophyceae</taxon>
        <taxon>Suessiales</taxon>
        <taxon>Symbiodiniaceae</taxon>
        <taxon>Cladocopium</taxon>
    </lineage>
</organism>
<evidence type="ECO:0000313" key="6">
    <source>
        <dbReference type="Proteomes" id="UP001152797"/>
    </source>
</evidence>
<dbReference type="EMBL" id="CAMXCT020005224">
    <property type="protein sequence ID" value="CAL1165156.1"/>
    <property type="molecule type" value="Genomic_DNA"/>
</dbReference>
<feature type="transmembrane region" description="Helical" evidence="2">
    <location>
        <begin position="232"/>
        <end position="254"/>
    </location>
</feature>
<feature type="transmembrane region" description="Helical" evidence="2">
    <location>
        <begin position="397"/>
        <end position="416"/>
    </location>
</feature>
<dbReference type="Proteomes" id="UP001152797">
    <property type="component" value="Unassembled WGS sequence"/>
</dbReference>
<evidence type="ECO:0000313" key="4">
    <source>
        <dbReference type="EMBL" id="CAL1165156.1"/>
    </source>
</evidence>